<keyword evidence="3" id="KW-1185">Reference proteome</keyword>
<dbReference type="Pfam" id="PF00717">
    <property type="entry name" value="Peptidase_S24"/>
    <property type="match status" value="1"/>
</dbReference>
<dbReference type="GO" id="GO:0003677">
    <property type="term" value="F:DNA binding"/>
    <property type="evidence" value="ECO:0007669"/>
    <property type="project" value="InterPro"/>
</dbReference>
<evidence type="ECO:0000259" key="1">
    <source>
        <dbReference type="PROSITE" id="PS50943"/>
    </source>
</evidence>
<proteinExistence type="predicted"/>
<organism evidence="2 3">
    <name type="scientific">Deinococcus aerius</name>
    <dbReference type="NCBI Taxonomy" id="200253"/>
    <lineage>
        <taxon>Bacteria</taxon>
        <taxon>Thermotogati</taxon>
        <taxon>Deinococcota</taxon>
        <taxon>Deinococci</taxon>
        <taxon>Deinococcales</taxon>
        <taxon>Deinococcaceae</taxon>
        <taxon>Deinococcus</taxon>
    </lineage>
</organism>
<dbReference type="Gene3D" id="1.10.260.40">
    <property type="entry name" value="lambda repressor-like DNA-binding domains"/>
    <property type="match status" value="1"/>
</dbReference>
<evidence type="ECO:0000313" key="2">
    <source>
        <dbReference type="EMBL" id="GBF05882.1"/>
    </source>
</evidence>
<name>A0A2I9CVE8_9DEIO</name>
<dbReference type="InterPro" id="IPR001387">
    <property type="entry name" value="Cro/C1-type_HTH"/>
</dbReference>
<dbReference type="InterPro" id="IPR039418">
    <property type="entry name" value="LexA-like"/>
</dbReference>
<dbReference type="EMBL" id="BFAG01000006">
    <property type="protein sequence ID" value="GBF05882.1"/>
    <property type="molecule type" value="Genomic_DNA"/>
</dbReference>
<dbReference type="SUPFAM" id="SSF47413">
    <property type="entry name" value="lambda repressor-like DNA-binding domains"/>
    <property type="match status" value="1"/>
</dbReference>
<dbReference type="Gene3D" id="2.10.109.10">
    <property type="entry name" value="Umud Fragment, subunit A"/>
    <property type="match status" value="1"/>
</dbReference>
<dbReference type="InterPro" id="IPR015927">
    <property type="entry name" value="Peptidase_S24_S26A/B/C"/>
</dbReference>
<dbReference type="InterPro" id="IPR036286">
    <property type="entry name" value="LexA/Signal_pep-like_sf"/>
</dbReference>
<dbReference type="Pfam" id="PF13443">
    <property type="entry name" value="HTH_26"/>
    <property type="match status" value="1"/>
</dbReference>
<dbReference type="SUPFAM" id="SSF51306">
    <property type="entry name" value="LexA/Signal peptidase"/>
    <property type="match status" value="1"/>
</dbReference>
<feature type="domain" description="HTH cro/C1-type" evidence="1">
    <location>
        <begin position="21"/>
        <end position="71"/>
    </location>
</feature>
<reference evidence="3" key="1">
    <citation type="submission" date="2018-01" db="EMBL/GenBank/DDBJ databases">
        <title>Draft Genome Sequence of the Radioresistant Bacterium Deinococcus aerius TR0125, Isolated from the Higher Atmosphere above Japan.</title>
        <authorList>
            <person name="Satoh K."/>
            <person name="Arai H."/>
            <person name="Sanzen T."/>
            <person name="Kawaguchi Y."/>
            <person name="Hayashi H."/>
            <person name="Yokobori S."/>
            <person name="Yamagishi A."/>
            <person name="Oono Y."/>
            <person name="Narumi I."/>
        </authorList>
    </citation>
    <scope>NUCLEOTIDE SEQUENCE [LARGE SCALE GENOMIC DNA]</scope>
    <source>
        <strain evidence="3">TR0125</strain>
    </source>
</reference>
<dbReference type="AlphaFoldDB" id="A0A2I9CVE8"/>
<dbReference type="CDD" id="cd06529">
    <property type="entry name" value="S24_LexA-like"/>
    <property type="match status" value="1"/>
</dbReference>
<dbReference type="SMART" id="SM00530">
    <property type="entry name" value="HTH_XRE"/>
    <property type="match status" value="1"/>
</dbReference>
<gene>
    <name evidence="2" type="ORF">DAERI_060142</name>
</gene>
<dbReference type="InterPro" id="IPR010982">
    <property type="entry name" value="Lambda_DNA-bd_dom_sf"/>
</dbReference>
<evidence type="ECO:0000313" key="3">
    <source>
        <dbReference type="Proteomes" id="UP000236569"/>
    </source>
</evidence>
<dbReference type="PROSITE" id="PS50943">
    <property type="entry name" value="HTH_CROC1"/>
    <property type="match status" value="1"/>
</dbReference>
<protein>
    <submittedName>
        <fullName evidence="2">SOS repair repressor, lexA2</fullName>
    </submittedName>
</protein>
<sequence>MRGPINGLIAEQMRRKGIVNLRDFADYADVSRATVYDLVRGRSTVNGAWMKPSLDTLTKLATALERPTHELLYLIDPDAPGANIPLAAEVAQVPVAIAGRAGAGPDQLQALEGHTYVESEFTRGRDLIAFRIEGDSMAGGRHPIYQDDLVIVDRKLQGEVNNAVVARLVNDGYVCKRLRPGNILDSTNADFTDPELAVITPDRIEEVVGKVVRIIHTDL</sequence>
<comment type="caution">
    <text evidence="2">The sequence shown here is derived from an EMBL/GenBank/DDBJ whole genome shotgun (WGS) entry which is preliminary data.</text>
</comment>
<dbReference type="CDD" id="cd00093">
    <property type="entry name" value="HTH_XRE"/>
    <property type="match status" value="1"/>
</dbReference>
<accession>A0A2I9CVE8</accession>
<dbReference type="Proteomes" id="UP000236569">
    <property type="component" value="Unassembled WGS sequence"/>
</dbReference>